<organism evidence="1 2">
    <name type="scientific">Melastoma candidum</name>
    <dbReference type="NCBI Taxonomy" id="119954"/>
    <lineage>
        <taxon>Eukaryota</taxon>
        <taxon>Viridiplantae</taxon>
        <taxon>Streptophyta</taxon>
        <taxon>Embryophyta</taxon>
        <taxon>Tracheophyta</taxon>
        <taxon>Spermatophyta</taxon>
        <taxon>Magnoliopsida</taxon>
        <taxon>eudicotyledons</taxon>
        <taxon>Gunneridae</taxon>
        <taxon>Pentapetalae</taxon>
        <taxon>rosids</taxon>
        <taxon>malvids</taxon>
        <taxon>Myrtales</taxon>
        <taxon>Melastomataceae</taxon>
        <taxon>Melastomatoideae</taxon>
        <taxon>Melastomateae</taxon>
        <taxon>Melastoma</taxon>
    </lineage>
</organism>
<proteinExistence type="predicted"/>
<sequence>MTMSRLSLSLSYNLNLTLASIVSLLLVVLFVLLLHVYAKWLLLRARRRSRIARRTASLPGFPVMPSASFDSLPTEGLDPSLIASIPIFLYRRDPGEFGLECVICLSHFEEDEVGRSLAKCGHAFHMECIDMWLHSHTTCPICRAPAASTSDVSQETNKGEAASGVLAGDETRGVRRDWEAVIDVLEGEEGSNMVSGGEEEEGREVVSVVMDVFIVSVSVG</sequence>
<dbReference type="Proteomes" id="UP001057402">
    <property type="component" value="Chromosome 12"/>
</dbReference>
<comment type="caution">
    <text evidence="1">The sequence shown here is derived from an EMBL/GenBank/DDBJ whole genome shotgun (WGS) entry which is preliminary data.</text>
</comment>
<accession>A0ACB9L4X7</accession>
<dbReference type="EMBL" id="CM042891">
    <property type="protein sequence ID" value="KAI4304605.1"/>
    <property type="molecule type" value="Genomic_DNA"/>
</dbReference>
<evidence type="ECO:0000313" key="2">
    <source>
        <dbReference type="Proteomes" id="UP001057402"/>
    </source>
</evidence>
<name>A0ACB9L4X7_9MYRT</name>
<evidence type="ECO:0000313" key="1">
    <source>
        <dbReference type="EMBL" id="KAI4304605.1"/>
    </source>
</evidence>
<gene>
    <name evidence="1" type="ORF">MLD38_040090</name>
</gene>
<reference evidence="2" key="1">
    <citation type="journal article" date="2023" name="Front. Plant Sci.">
        <title>Chromosomal-level genome assembly of Melastoma candidum provides insights into trichome evolution.</title>
        <authorList>
            <person name="Zhong Y."/>
            <person name="Wu W."/>
            <person name="Sun C."/>
            <person name="Zou P."/>
            <person name="Liu Y."/>
            <person name="Dai S."/>
            <person name="Zhou R."/>
        </authorList>
    </citation>
    <scope>NUCLEOTIDE SEQUENCE [LARGE SCALE GENOMIC DNA]</scope>
</reference>
<keyword evidence="2" id="KW-1185">Reference proteome</keyword>
<protein>
    <submittedName>
        <fullName evidence="1">Uncharacterized protein</fullName>
    </submittedName>
</protein>